<sequence precursor="true">MSKRSCRHAQIAHVLALLSVCAWSNTVHATLIVDPPLPITHRVEVQLIQTSLTDGSQTATAFGTAEQRASIEAGVDSIWAQAGIDIRFLPSVTQYASSFAYQGLLSPDVVRPQADLAQIVNYAGTAGKLHVDYRVINLFFVEVAPGFKKLGSSYVAGIGYVGGNGIAAYIGSSKLSTQNGRDQVAGVIAHEIGHNLGLSHTPSKIPNLMSPGGTSDQMTQQQINDVFAISTFFLQEAPPMGDFSGDGMVNEADLTLWRGAYAVSASGDADGDGDSDGSDFFSWQRGYGTGMALTATNHAVPETATYLMLGAVFASLLTSRWRKPAV</sequence>
<keyword evidence="1" id="KW-0732">Signal</keyword>
<dbReference type="RefSeq" id="WP_148072313.1">
    <property type="nucleotide sequence ID" value="NZ_CP042913.1"/>
</dbReference>
<proteinExistence type="predicted"/>
<dbReference type="SUPFAM" id="SSF55486">
    <property type="entry name" value="Metalloproteases ('zincins'), catalytic domain"/>
    <property type="match status" value="1"/>
</dbReference>
<evidence type="ECO:0000313" key="3">
    <source>
        <dbReference type="Proteomes" id="UP000323917"/>
    </source>
</evidence>
<dbReference type="Pfam" id="PF13582">
    <property type="entry name" value="Reprolysin_3"/>
    <property type="match status" value="1"/>
</dbReference>
<feature type="chain" id="PRO_5022700374" description="Peptidase M12B domain-containing protein" evidence="1">
    <location>
        <begin position="30"/>
        <end position="326"/>
    </location>
</feature>
<dbReference type="GO" id="GO:0008237">
    <property type="term" value="F:metallopeptidase activity"/>
    <property type="evidence" value="ECO:0007669"/>
    <property type="project" value="InterPro"/>
</dbReference>
<evidence type="ECO:0000313" key="2">
    <source>
        <dbReference type="EMBL" id="QEG33565.1"/>
    </source>
</evidence>
<dbReference type="EMBL" id="CP042913">
    <property type="protein sequence ID" value="QEG33565.1"/>
    <property type="molecule type" value="Genomic_DNA"/>
</dbReference>
<dbReference type="InterPro" id="IPR024079">
    <property type="entry name" value="MetalloPept_cat_dom_sf"/>
</dbReference>
<dbReference type="OrthoDB" id="272883at2"/>
<dbReference type="AlphaFoldDB" id="A0A5B9Q7M1"/>
<name>A0A5B9Q7M1_9BACT</name>
<reference evidence="2 3" key="1">
    <citation type="submission" date="2019-08" db="EMBL/GenBank/DDBJ databases">
        <title>Deep-cultivation of Planctomycetes and their phenomic and genomic characterization uncovers novel biology.</title>
        <authorList>
            <person name="Wiegand S."/>
            <person name="Jogler M."/>
            <person name="Boedeker C."/>
            <person name="Pinto D."/>
            <person name="Vollmers J."/>
            <person name="Rivas-Marin E."/>
            <person name="Kohn T."/>
            <person name="Peeters S.H."/>
            <person name="Heuer A."/>
            <person name="Rast P."/>
            <person name="Oberbeckmann S."/>
            <person name="Bunk B."/>
            <person name="Jeske O."/>
            <person name="Meyerdierks A."/>
            <person name="Storesund J.E."/>
            <person name="Kallscheuer N."/>
            <person name="Luecker S."/>
            <person name="Lage O.M."/>
            <person name="Pohl T."/>
            <person name="Merkel B.J."/>
            <person name="Hornburger P."/>
            <person name="Mueller R.-W."/>
            <person name="Bruemmer F."/>
            <person name="Labrenz M."/>
            <person name="Spormann A.M."/>
            <person name="Op den Camp H."/>
            <person name="Overmann J."/>
            <person name="Amann R."/>
            <person name="Jetten M.S.M."/>
            <person name="Mascher T."/>
            <person name="Medema M.H."/>
            <person name="Devos D.P."/>
            <person name="Kaster A.-K."/>
            <person name="Ovreas L."/>
            <person name="Rohde M."/>
            <person name="Galperin M.Y."/>
            <person name="Jogler C."/>
        </authorList>
    </citation>
    <scope>NUCLEOTIDE SEQUENCE [LARGE SCALE GENOMIC DNA]</scope>
    <source>
        <strain evidence="2 3">Pr1d</strain>
    </source>
</reference>
<dbReference type="Gene3D" id="3.40.390.10">
    <property type="entry name" value="Collagenase (Catalytic Domain)"/>
    <property type="match status" value="1"/>
</dbReference>
<dbReference type="KEGG" id="bgok:Pr1d_08290"/>
<gene>
    <name evidence="2" type="ORF">Pr1d_08290</name>
</gene>
<protein>
    <recommendedName>
        <fullName evidence="4">Peptidase M12B domain-containing protein</fullName>
    </recommendedName>
</protein>
<organism evidence="2 3">
    <name type="scientific">Bythopirellula goksoeyrii</name>
    <dbReference type="NCBI Taxonomy" id="1400387"/>
    <lineage>
        <taxon>Bacteria</taxon>
        <taxon>Pseudomonadati</taxon>
        <taxon>Planctomycetota</taxon>
        <taxon>Planctomycetia</taxon>
        <taxon>Pirellulales</taxon>
        <taxon>Lacipirellulaceae</taxon>
        <taxon>Bythopirellula</taxon>
    </lineage>
</organism>
<evidence type="ECO:0000256" key="1">
    <source>
        <dbReference type="SAM" id="SignalP"/>
    </source>
</evidence>
<dbReference type="Proteomes" id="UP000323917">
    <property type="component" value="Chromosome"/>
</dbReference>
<feature type="signal peptide" evidence="1">
    <location>
        <begin position="1"/>
        <end position="29"/>
    </location>
</feature>
<evidence type="ECO:0008006" key="4">
    <source>
        <dbReference type="Google" id="ProtNLM"/>
    </source>
</evidence>
<keyword evidence="3" id="KW-1185">Reference proteome</keyword>
<accession>A0A5B9Q7M1</accession>